<evidence type="ECO:0000256" key="1">
    <source>
        <dbReference type="SAM" id="Phobius"/>
    </source>
</evidence>
<gene>
    <name evidence="2" type="ORF">MGAL_10B060366</name>
</gene>
<feature type="transmembrane region" description="Helical" evidence="1">
    <location>
        <begin position="249"/>
        <end position="269"/>
    </location>
</feature>
<dbReference type="OrthoDB" id="6142781at2759"/>
<dbReference type="SUPFAM" id="SSF50249">
    <property type="entry name" value="Nucleic acid-binding proteins"/>
    <property type="match status" value="1"/>
</dbReference>
<organism evidence="2 3">
    <name type="scientific">Mytilus galloprovincialis</name>
    <name type="common">Mediterranean mussel</name>
    <dbReference type="NCBI Taxonomy" id="29158"/>
    <lineage>
        <taxon>Eukaryota</taxon>
        <taxon>Metazoa</taxon>
        <taxon>Spiralia</taxon>
        <taxon>Lophotrochozoa</taxon>
        <taxon>Mollusca</taxon>
        <taxon>Bivalvia</taxon>
        <taxon>Autobranchia</taxon>
        <taxon>Pteriomorphia</taxon>
        <taxon>Mytilida</taxon>
        <taxon>Mytiloidea</taxon>
        <taxon>Mytilidae</taxon>
        <taxon>Mytilinae</taxon>
        <taxon>Mytilus</taxon>
    </lineage>
</organism>
<accession>A0A8B6E2Q3</accession>
<protein>
    <submittedName>
        <fullName evidence="2">Uncharacterized protein</fullName>
    </submittedName>
</protein>
<evidence type="ECO:0000313" key="2">
    <source>
        <dbReference type="EMBL" id="VDI28053.1"/>
    </source>
</evidence>
<dbReference type="InterPro" id="IPR012340">
    <property type="entry name" value="NA-bd_OB-fold"/>
</dbReference>
<dbReference type="Gene3D" id="2.40.50.140">
    <property type="entry name" value="Nucleic acid-binding proteins"/>
    <property type="match status" value="1"/>
</dbReference>
<keyword evidence="1" id="KW-0472">Membrane</keyword>
<name>A0A8B6E2Q3_MYTGA</name>
<dbReference type="EMBL" id="UYJE01004440">
    <property type="protein sequence ID" value="VDI28053.1"/>
    <property type="molecule type" value="Genomic_DNA"/>
</dbReference>
<keyword evidence="1" id="KW-0812">Transmembrane</keyword>
<evidence type="ECO:0000313" key="3">
    <source>
        <dbReference type="Proteomes" id="UP000596742"/>
    </source>
</evidence>
<keyword evidence="1" id="KW-1133">Transmembrane helix</keyword>
<dbReference type="Proteomes" id="UP000596742">
    <property type="component" value="Unassembled WGS sequence"/>
</dbReference>
<dbReference type="AlphaFoldDB" id="A0A8B6E2Q3"/>
<keyword evidence="3" id="KW-1185">Reference proteome</keyword>
<reference evidence="2" key="1">
    <citation type="submission" date="2018-11" db="EMBL/GenBank/DDBJ databases">
        <authorList>
            <person name="Alioto T."/>
            <person name="Alioto T."/>
        </authorList>
    </citation>
    <scope>NUCLEOTIDE SEQUENCE</scope>
</reference>
<sequence>MATVKQDSSPKRPPNFRIEIPAPKLPCEADTITAILNSPEKSLHSVNGELPTNNILVLTKKKEISLKDSTGKATVAVWDSMVDTIQKGKVINISKCRVRLFNAEKKLSTTNASVLEGCENRILFAQNVRSTVTCTECDKPRCVYSKLKLTPRDVRALKHTIDKYYYTCGAILPPEGDVLHGKAFERLQMSCTTHIEFAYYGSSVGRLYLCVQCPSPDTTTDPELLKKFKIVLPVCKACIDRKKQIQRNILLSINHLALLIQVIVCTIVLF</sequence>
<proteinExistence type="predicted"/>
<comment type="caution">
    <text evidence="2">The sequence shown here is derived from an EMBL/GenBank/DDBJ whole genome shotgun (WGS) entry which is preliminary data.</text>
</comment>